<comment type="caution">
    <text evidence="1">The sequence shown here is derived from an EMBL/GenBank/DDBJ whole genome shotgun (WGS) entry which is preliminary data.</text>
</comment>
<accession>A0ABU1QBK2</accession>
<dbReference type="RefSeq" id="WP_068942483.1">
    <property type="nucleotide sequence ID" value="NZ_JAVDUG010000001.1"/>
</dbReference>
<proteinExistence type="predicted"/>
<evidence type="ECO:0000313" key="1">
    <source>
        <dbReference type="EMBL" id="MDR6777016.1"/>
    </source>
</evidence>
<organism evidence="1 2">
    <name type="scientific">Paenibacillus peoriae</name>
    <dbReference type="NCBI Taxonomy" id="59893"/>
    <lineage>
        <taxon>Bacteria</taxon>
        <taxon>Bacillati</taxon>
        <taxon>Bacillota</taxon>
        <taxon>Bacilli</taxon>
        <taxon>Bacillales</taxon>
        <taxon>Paenibacillaceae</taxon>
        <taxon>Paenibacillus</taxon>
    </lineage>
</organism>
<protein>
    <submittedName>
        <fullName evidence="1">Uncharacterized protein</fullName>
    </submittedName>
</protein>
<name>A0ABU1QBK2_9BACL</name>
<gene>
    <name evidence="1" type="ORF">J2W98_001263</name>
</gene>
<sequence length="157" mass="18867">MKRYIEFSFYLPFFDLIDDTDGVFSLEDLMRQLNIRFNIMELYNQYLSYGEGVSRVGKGDVFVFFTKYDKNIFILIDLFNDFTDQHNMVKLGVRCEINHDKRIRDIFNNIHLRAEIKSKINESDDDLLKLDINSEDYPKEIPYGDHIYIKNIYYNTI</sequence>
<dbReference type="EMBL" id="JAVDUG010000001">
    <property type="protein sequence ID" value="MDR6777016.1"/>
    <property type="molecule type" value="Genomic_DNA"/>
</dbReference>
<dbReference type="Proteomes" id="UP001266807">
    <property type="component" value="Unassembled WGS sequence"/>
</dbReference>
<reference evidence="1 2" key="1">
    <citation type="submission" date="2023-07" db="EMBL/GenBank/DDBJ databases">
        <title>Sorghum-associated microbial communities from plants grown in Nebraska, USA.</title>
        <authorList>
            <person name="Schachtman D."/>
        </authorList>
    </citation>
    <scope>NUCLEOTIDE SEQUENCE [LARGE SCALE GENOMIC DNA]</scope>
    <source>
        <strain evidence="1 2">BE143</strain>
    </source>
</reference>
<keyword evidence="2" id="KW-1185">Reference proteome</keyword>
<evidence type="ECO:0000313" key="2">
    <source>
        <dbReference type="Proteomes" id="UP001266807"/>
    </source>
</evidence>